<dbReference type="EMBL" id="CADEAL010000762">
    <property type="protein sequence ID" value="CAB1424894.1"/>
    <property type="molecule type" value="Genomic_DNA"/>
</dbReference>
<reference evidence="1" key="1">
    <citation type="submission" date="2020-03" db="EMBL/GenBank/DDBJ databases">
        <authorList>
            <person name="Weist P."/>
        </authorList>
    </citation>
    <scope>NUCLEOTIDE SEQUENCE</scope>
</reference>
<accession>A0A9N7YHZ7</accession>
<gene>
    <name evidence="1" type="ORF">PLEPLA_LOCUS12823</name>
</gene>
<evidence type="ECO:0000313" key="1">
    <source>
        <dbReference type="EMBL" id="CAB1424894.1"/>
    </source>
</evidence>
<evidence type="ECO:0000313" key="2">
    <source>
        <dbReference type="Proteomes" id="UP001153269"/>
    </source>
</evidence>
<organism evidence="1 2">
    <name type="scientific">Pleuronectes platessa</name>
    <name type="common">European plaice</name>
    <dbReference type="NCBI Taxonomy" id="8262"/>
    <lineage>
        <taxon>Eukaryota</taxon>
        <taxon>Metazoa</taxon>
        <taxon>Chordata</taxon>
        <taxon>Craniata</taxon>
        <taxon>Vertebrata</taxon>
        <taxon>Euteleostomi</taxon>
        <taxon>Actinopterygii</taxon>
        <taxon>Neopterygii</taxon>
        <taxon>Teleostei</taxon>
        <taxon>Neoteleostei</taxon>
        <taxon>Acanthomorphata</taxon>
        <taxon>Carangaria</taxon>
        <taxon>Pleuronectiformes</taxon>
        <taxon>Pleuronectoidei</taxon>
        <taxon>Pleuronectidae</taxon>
        <taxon>Pleuronectes</taxon>
    </lineage>
</organism>
<dbReference type="Proteomes" id="UP001153269">
    <property type="component" value="Unassembled WGS sequence"/>
</dbReference>
<protein>
    <submittedName>
        <fullName evidence="1">Uncharacterized protein</fullName>
    </submittedName>
</protein>
<name>A0A9N7YHZ7_PLEPL</name>
<comment type="caution">
    <text evidence="1">The sequence shown here is derived from an EMBL/GenBank/DDBJ whole genome shotgun (WGS) entry which is preliminary data.</text>
</comment>
<sequence length="133" mass="14691">MKLRPMSEPIGLKASMLHEASSRHHPRWLLYQNGKLRRGNKRRLMSPSDQRAIRTGTALAAAGKGARLWLHLYVIIADRSRGSAPCPAHSLRDTKSELVHVKELVTDCFLTTQTVKIQSFSGLSCSEISAAAS</sequence>
<keyword evidence="2" id="KW-1185">Reference proteome</keyword>
<dbReference type="AlphaFoldDB" id="A0A9N7YHZ7"/>
<proteinExistence type="predicted"/>